<protein>
    <recommendedName>
        <fullName evidence="2">Phage zinc binding domain-containing protein</fullName>
    </recommendedName>
</protein>
<gene>
    <name evidence="3" type="primary">98</name>
    <name evidence="3" type="ORF">PBI_EMPTEE_98</name>
</gene>
<name>A0A068F2B4_9CAUD</name>
<proteinExistence type="predicted"/>
<evidence type="ECO:0000313" key="3">
    <source>
        <dbReference type="EMBL" id="AID59097.1"/>
    </source>
</evidence>
<dbReference type="Pfam" id="PF24331">
    <property type="entry name" value="Phage_zn_bind_7"/>
    <property type="match status" value="1"/>
</dbReference>
<evidence type="ECO:0000259" key="2">
    <source>
        <dbReference type="Pfam" id="PF24331"/>
    </source>
</evidence>
<dbReference type="InterPro" id="IPR056626">
    <property type="entry name" value="Znf_bind_phage"/>
</dbReference>
<dbReference type="Proteomes" id="UP000027490">
    <property type="component" value="Genome"/>
</dbReference>
<sequence length="105" mass="11553">MLTSPPLSGNLIGVRRDRPAPTGRTTTMFDPADIVEPLTCYDCNGYITDHEDGCKTGLGITSDHENVLHDPEVELYAVVSAMVDFEIERNGAYWAARRAAREARA</sequence>
<feature type="domain" description="Phage zinc binding" evidence="2">
    <location>
        <begin position="28"/>
        <end position="55"/>
    </location>
</feature>
<accession>A0A068F2B4</accession>
<evidence type="ECO:0000256" key="1">
    <source>
        <dbReference type="SAM" id="MobiDB-lite"/>
    </source>
</evidence>
<reference evidence="3 4" key="1">
    <citation type="submission" date="2014-03" db="EMBL/GenBank/DDBJ databases">
        <authorList>
            <person name="Tish M."/>
            <person name="Schwarz A.G."/>
            <person name="Abrahim M.R."/>
            <person name="Adkins N.L."/>
            <person name="Burke K.A."/>
            <person name="Churilla B.M."/>
            <person name="Cohen K.L."/>
            <person name="Colicchio M.A."/>
            <person name="Fasoranti T.O."/>
            <person name="Genkil J.S."/>
            <person name="Kramer Z.J."/>
            <person name="Prout A.K."/>
            <person name="Schafer C.E."/>
            <person name="Vispute N."/>
            <person name="Wilkes K.E."/>
            <person name="Williams C.R."/>
            <person name="Xiao X."/>
            <person name="Yoder B.A."/>
            <person name="Yu V.J."/>
            <person name="Lapin J.S."/>
            <person name="Ott C.T."/>
            <person name="Walburn T.D."/>
            <person name="Bradley K.W."/>
            <person name="Clarke D.Q."/>
            <person name="Lewis M.F."/>
            <person name="Barker L.P."/>
            <person name="Bailey C."/>
            <person name="Asai D.J."/>
            <person name="Bowman C.A."/>
            <person name="Russell D.A."/>
            <person name="Pope W.H."/>
            <person name="Jacobs-Sera D."/>
            <person name="Hendrix R.W."/>
            <person name="Hatfull G.F."/>
        </authorList>
    </citation>
    <scope>NUCLEOTIDE SEQUENCE [LARGE SCALE GENOMIC DNA]</scope>
</reference>
<organism evidence="3 4">
    <name type="scientific">Mycobacterium phage EmpTee</name>
    <dbReference type="NCBI Taxonomy" id="1486471"/>
    <lineage>
        <taxon>Viruses</taxon>
        <taxon>Duplodnaviria</taxon>
        <taxon>Heunggongvirae</taxon>
        <taxon>Uroviricota</taxon>
        <taxon>Caudoviricetes</taxon>
        <taxon>Bclasvirinae</taxon>
        <taxon>Pegunavirus</taxon>
        <taxon>Pegunavirus suffolk</taxon>
    </lineage>
</organism>
<evidence type="ECO:0000313" key="4">
    <source>
        <dbReference type="Proteomes" id="UP000027490"/>
    </source>
</evidence>
<feature type="region of interest" description="Disordered" evidence="1">
    <location>
        <begin position="1"/>
        <end position="28"/>
    </location>
</feature>
<dbReference type="EMBL" id="KJ567044">
    <property type="protein sequence ID" value="AID59097.1"/>
    <property type="molecule type" value="Genomic_DNA"/>
</dbReference>